<accession>A0A482Y951</accession>
<dbReference type="RefSeq" id="WP_130499118.1">
    <property type="nucleotide sequence ID" value="NZ_SHMP01000003.1"/>
</dbReference>
<evidence type="ECO:0000256" key="1">
    <source>
        <dbReference type="SAM" id="MobiDB-lite"/>
    </source>
</evidence>
<sequence length="76" mass="8580">MHTEYLTRSEPEPEPEPTTDRTRATPASTTTTPLEDPRTATDRAPRMFSYRNRARLENLVDEWNAAFAPGTTDEAA</sequence>
<proteinExistence type="predicted"/>
<dbReference type="Proteomes" id="UP000291097">
    <property type="component" value="Unassembled WGS sequence"/>
</dbReference>
<protein>
    <submittedName>
        <fullName evidence="2">Uncharacterized protein</fullName>
    </submittedName>
</protein>
<reference evidence="2 3" key="1">
    <citation type="submission" date="2019-02" db="EMBL/GenBank/DDBJ databases">
        <title>Genomic Encyclopedia of Archaeal and Bacterial Type Strains, Phase II (KMG-II): from individual species to whole genera.</title>
        <authorList>
            <person name="Goeker M."/>
        </authorList>
    </citation>
    <scope>NUCLEOTIDE SEQUENCE [LARGE SCALE GENOMIC DNA]</scope>
    <source>
        <strain evidence="2 3">DSM 18328</strain>
    </source>
</reference>
<feature type="region of interest" description="Disordered" evidence="1">
    <location>
        <begin position="1"/>
        <end position="45"/>
    </location>
</feature>
<feature type="compositionally biased region" description="Basic and acidic residues" evidence="1">
    <location>
        <begin position="1"/>
        <end position="11"/>
    </location>
</feature>
<dbReference type="EMBL" id="SHMP01000003">
    <property type="protein sequence ID" value="RZV11743.1"/>
    <property type="molecule type" value="Genomic_DNA"/>
</dbReference>
<dbReference type="OrthoDB" id="170516at2157"/>
<organism evidence="2 3">
    <name type="scientific">Natrinema hispanicum</name>
    <dbReference type="NCBI Taxonomy" id="392421"/>
    <lineage>
        <taxon>Archaea</taxon>
        <taxon>Methanobacteriati</taxon>
        <taxon>Methanobacteriota</taxon>
        <taxon>Stenosarchaea group</taxon>
        <taxon>Halobacteria</taxon>
        <taxon>Halobacteriales</taxon>
        <taxon>Natrialbaceae</taxon>
        <taxon>Natrinema</taxon>
    </lineage>
</organism>
<feature type="compositionally biased region" description="Low complexity" evidence="1">
    <location>
        <begin position="24"/>
        <end position="34"/>
    </location>
</feature>
<comment type="caution">
    <text evidence="2">The sequence shown here is derived from an EMBL/GenBank/DDBJ whole genome shotgun (WGS) entry which is preliminary data.</text>
</comment>
<feature type="compositionally biased region" description="Basic and acidic residues" evidence="1">
    <location>
        <begin position="35"/>
        <end position="45"/>
    </location>
</feature>
<dbReference type="AlphaFoldDB" id="A0A482Y951"/>
<evidence type="ECO:0000313" key="3">
    <source>
        <dbReference type="Proteomes" id="UP000291097"/>
    </source>
</evidence>
<name>A0A482Y951_9EURY</name>
<evidence type="ECO:0000313" key="2">
    <source>
        <dbReference type="EMBL" id="RZV11743.1"/>
    </source>
</evidence>
<gene>
    <name evidence="2" type="ORF">BDK88_0624</name>
</gene>